<protein>
    <recommendedName>
        <fullName evidence="3">ABM domain-containing protein</fullName>
    </recommendedName>
</protein>
<sequence length="212" mass="24065">MPVTEFALLQLKPVYSKADFIEILRESLAIQDQWVREHQPHLLQDKPYDKLSAFYVQISDSPCLLINATWDTPEGHGEWLQSAENKSVFAKLAEYVADVSDSVVVFHMEPAAGSEAELRGDIFTQELSFSVCRISVNASQKESLLEKYRSIEAQARIANPNSRVWAGWRIEKDGDAEELVIFWSQGVLDTQLDGLLSIPDAEHELRQFQNVE</sequence>
<dbReference type="EMBL" id="LKCW01000123">
    <property type="protein sequence ID" value="KPM38811.1"/>
    <property type="molecule type" value="Genomic_DNA"/>
</dbReference>
<gene>
    <name evidence="1" type="ORF">AK830_g7738</name>
</gene>
<accession>A0A0P7AM07</accession>
<dbReference type="PANTHER" id="PTHR42052:SF1">
    <property type="entry name" value="ABM DOMAIN-CONTAINING PROTEIN"/>
    <property type="match status" value="1"/>
</dbReference>
<dbReference type="OrthoDB" id="3542212at2759"/>
<name>A0A0P7AM07_9HYPO</name>
<organism evidence="1 2">
    <name type="scientific">Neonectria ditissima</name>
    <dbReference type="NCBI Taxonomy" id="78410"/>
    <lineage>
        <taxon>Eukaryota</taxon>
        <taxon>Fungi</taxon>
        <taxon>Dikarya</taxon>
        <taxon>Ascomycota</taxon>
        <taxon>Pezizomycotina</taxon>
        <taxon>Sordariomycetes</taxon>
        <taxon>Hypocreomycetidae</taxon>
        <taxon>Hypocreales</taxon>
        <taxon>Nectriaceae</taxon>
        <taxon>Neonectria</taxon>
    </lineage>
</organism>
<evidence type="ECO:0000313" key="2">
    <source>
        <dbReference type="Proteomes" id="UP000050424"/>
    </source>
</evidence>
<evidence type="ECO:0000313" key="1">
    <source>
        <dbReference type="EMBL" id="KPM38811.1"/>
    </source>
</evidence>
<keyword evidence="2" id="KW-1185">Reference proteome</keyword>
<dbReference type="Proteomes" id="UP000050424">
    <property type="component" value="Unassembled WGS sequence"/>
</dbReference>
<reference evidence="1 2" key="1">
    <citation type="submission" date="2015-09" db="EMBL/GenBank/DDBJ databases">
        <title>Draft genome of a European isolate of the apple canker pathogen Neonectria ditissima.</title>
        <authorList>
            <person name="Gomez-Cortecero A."/>
            <person name="Harrison R.J."/>
            <person name="Armitage A.D."/>
        </authorList>
    </citation>
    <scope>NUCLEOTIDE SEQUENCE [LARGE SCALE GENOMIC DNA]</scope>
    <source>
        <strain evidence="1 2">R09/05</strain>
    </source>
</reference>
<dbReference type="AlphaFoldDB" id="A0A0P7AM07"/>
<proteinExistence type="predicted"/>
<comment type="caution">
    <text evidence="1">The sequence shown here is derived from an EMBL/GenBank/DDBJ whole genome shotgun (WGS) entry which is preliminary data.</text>
</comment>
<dbReference type="PANTHER" id="PTHR42052">
    <property type="entry name" value="ABM DOMAIN-CONTAINING PROTEIN"/>
    <property type="match status" value="1"/>
</dbReference>
<evidence type="ECO:0008006" key="3">
    <source>
        <dbReference type="Google" id="ProtNLM"/>
    </source>
</evidence>